<keyword evidence="2" id="KW-1185">Reference proteome</keyword>
<evidence type="ECO:0000313" key="1">
    <source>
        <dbReference type="EMBL" id="CEG31952.1"/>
    </source>
</evidence>
<dbReference type="RefSeq" id="WP_072272751.1">
    <property type="nucleotide sequence ID" value="NZ_CCXW01000001.1"/>
</dbReference>
<comment type="caution">
    <text evidence="1">The sequence shown here is derived from an EMBL/GenBank/DDBJ whole genome shotgun (WGS) entry which is preliminary data.</text>
</comment>
<accession>A0AAN2PG68</accession>
<proteinExistence type="predicted"/>
<sequence>MKKIYKTIGILLVSIIILTPNITALAASKSFTFNITHHIAIGSLTSTKTSATGTVNMTNWGTDNYFTIHEYDSSGISVKLMGKMTYSKSSAGSPYSSTVYGLTKGKKYSYEIWKNQNGKRIQGSGTISY</sequence>
<gene>
    <name evidence="1" type="ORF">BN1180_02109</name>
</gene>
<dbReference type="AlphaFoldDB" id="A0AAN2PG68"/>
<dbReference type="Proteomes" id="UP000182110">
    <property type="component" value="Unassembled WGS sequence"/>
</dbReference>
<reference evidence="1 2" key="1">
    <citation type="journal article" date="2014" name="Genome Announc.">
        <title>Genome Sequence of Bacillus simplex Strain P558, Isolated from a Human Fecal Sample.</title>
        <authorList>
            <person name="Croce O."/>
            <person name="Hugon P."/>
            <person name="Lagier J.C."/>
            <person name="Bibi F."/>
            <person name="Robert C."/>
            <person name="Azhar E.I."/>
            <person name="Raoult D."/>
            <person name="Fournier P.E."/>
        </authorList>
    </citation>
    <scope>NUCLEOTIDE SEQUENCE [LARGE SCALE GENOMIC DNA]</scope>
    <source>
        <strain evidence="1 2">P558</strain>
    </source>
</reference>
<dbReference type="EMBL" id="CCXW01000001">
    <property type="protein sequence ID" value="CEG31952.1"/>
    <property type="molecule type" value="Genomic_DNA"/>
</dbReference>
<name>A0AAN2PG68_9BACI</name>
<organism evidence="1 2">
    <name type="scientific">Peribacillus simplex</name>
    <dbReference type="NCBI Taxonomy" id="1478"/>
    <lineage>
        <taxon>Bacteria</taxon>
        <taxon>Bacillati</taxon>
        <taxon>Bacillota</taxon>
        <taxon>Bacilli</taxon>
        <taxon>Bacillales</taxon>
        <taxon>Bacillaceae</taxon>
        <taxon>Peribacillus</taxon>
    </lineage>
</organism>
<protein>
    <submittedName>
        <fullName evidence="1">Uncharacterized protein</fullName>
    </submittedName>
</protein>
<evidence type="ECO:0000313" key="2">
    <source>
        <dbReference type="Proteomes" id="UP000182110"/>
    </source>
</evidence>